<dbReference type="Gramene" id="AET7Gv20342100.2">
    <property type="protein sequence ID" value="AET7Gv20342100.2"/>
    <property type="gene ID" value="AET7Gv20342100"/>
</dbReference>
<dbReference type="EnsemblPlants" id="AET7Gv20342100.2">
    <property type="protein sequence ID" value="AET7Gv20342100.2"/>
    <property type="gene ID" value="AET7Gv20342100"/>
</dbReference>
<evidence type="ECO:0000256" key="1">
    <source>
        <dbReference type="SAM" id="MobiDB-lite"/>
    </source>
</evidence>
<name>A0A453QVU2_AEGTS</name>
<accession>A0A453QVU2</accession>
<reference evidence="2" key="5">
    <citation type="journal article" date="2021" name="G3 (Bethesda)">
        <title>Aegilops tauschii genome assembly Aet v5.0 features greater sequence contiguity and improved annotation.</title>
        <authorList>
            <person name="Wang L."/>
            <person name="Zhu T."/>
            <person name="Rodriguez J.C."/>
            <person name="Deal K.R."/>
            <person name="Dubcovsky J."/>
            <person name="McGuire P.E."/>
            <person name="Lux T."/>
            <person name="Spannagl M."/>
            <person name="Mayer K.F.X."/>
            <person name="Baldrich P."/>
            <person name="Meyers B.C."/>
            <person name="Huo N."/>
            <person name="Gu Y.Q."/>
            <person name="Zhou H."/>
            <person name="Devos K.M."/>
            <person name="Bennetzen J.L."/>
            <person name="Unver T."/>
            <person name="Budak H."/>
            <person name="Gulick P.J."/>
            <person name="Galiba G."/>
            <person name="Kalapos B."/>
            <person name="Nelson D.R."/>
            <person name="Li P."/>
            <person name="You F.M."/>
            <person name="Luo M.C."/>
            <person name="Dvorak J."/>
        </authorList>
    </citation>
    <scope>NUCLEOTIDE SEQUENCE [LARGE SCALE GENOMIC DNA]</scope>
    <source>
        <strain evidence="2">cv. AL8/78</strain>
    </source>
</reference>
<sequence length="86" mass="9800">LHQHQNFPNRCRPLSLRAQGLLVHPRGARLPQAGRRCHTGWVLLTTNQRRHASARRDPRPPCGSPGAMITLEEDTRHAPSRGYVFY</sequence>
<reference evidence="2" key="4">
    <citation type="submission" date="2019-03" db="UniProtKB">
        <authorList>
            <consortium name="EnsemblPlants"/>
        </authorList>
    </citation>
    <scope>IDENTIFICATION</scope>
</reference>
<dbReference type="Proteomes" id="UP000015105">
    <property type="component" value="Chromosome 7D"/>
</dbReference>
<evidence type="ECO:0000313" key="3">
    <source>
        <dbReference type="Proteomes" id="UP000015105"/>
    </source>
</evidence>
<organism evidence="2 3">
    <name type="scientific">Aegilops tauschii subsp. strangulata</name>
    <name type="common">Goatgrass</name>
    <dbReference type="NCBI Taxonomy" id="200361"/>
    <lineage>
        <taxon>Eukaryota</taxon>
        <taxon>Viridiplantae</taxon>
        <taxon>Streptophyta</taxon>
        <taxon>Embryophyta</taxon>
        <taxon>Tracheophyta</taxon>
        <taxon>Spermatophyta</taxon>
        <taxon>Magnoliopsida</taxon>
        <taxon>Liliopsida</taxon>
        <taxon>Poales</taxon>
        <taxon>Poaceae</taxon>
        <taxon>BOP clade</taxon>
        <taxon>Pooideae</taxon>
        <taxon>Triticodae</taxon>
        <taxon>Triticeae</taxon>
        <taxon>Triticinae</taxon>
        <taxon>Aegilops</taxon>
    </lineage>
</organism>
<protein>
    <submittedName>
        <fullName evidence="2">Uncharacterized protein</fullName>
    </submittedName>
</protein>
<reference evidence="3" key="1">
    <citation type="journal article" date="2014" name="Science">
        <title>Ancient hybridizations among the ancestral genomes of bread wheat.</title>
        <authorList>
            <consortium name="International Wheat Genome Sequencing Consortium,"/>
            <person name="Marcussen T."/>
            <person name="Sandve S.R."/>
            <person name="Heier L."/>
            <person name="Spannagl M."/>
            <person name="Pfeifer M."/>
            <person name="Jakobsen K.S."/>
            <person name="Wulff B.B."/>
            <person name="Steuernagel B."/>
            <person name="Mayer K.F."/>
            <person name="Olsen O.A."/>
        </authorList>
    </citation>
    <scope>NUCLEOTIDE SEQUENCE [LARGE SCALE GENOMIC DNA]</scope>
    <source>
        <strain evidence="3">cv. AL8/78</strain>
    </source>
</reference>
<proteinExistence type="predicted"/>
<keyword evidence="3" id="KW-1185">Reference proteome</keyword>
<reference evidence="3" key="2">
    <citation type="journal article" date="2017" name="Nat. Plants">
        <title>The Aegilops tauschii genome reveals multiple impacts of transposons.</title>
        <authorList>
            <person name="Zhao G."/>
            <person name="Zou C."/>
            <person name="Li K."/>
            <person name="Wang K."/>
            <person name="Li T."/>
            <person name="Gao L."/>
            <person name="Zhang X."/>
            <person name="Wang H."/>
            <person name="Yang Z."/>
            <person name="Liu X."/>
            <person name="Jiang W."/>
            <person name="Mao L."/>
            <person name="Kong X."/>
            <person name="Jiao Y."/>
            <person name="Jia J."/>
        </authorList>
    </citation>
    <scope>NUCLEOTIDE SEQUENCE [LARGE SCALE GENOMIC DNA]</scope>
    <source>
        <strain evidence="3">cv. AL8/78</strain>
    </source>
</reference>
<dbReference type="AlphaFoldDB" id="A0A453QVU2"/>
<evidence type="ECO:0000313" key="2">
    <source>
        <dbReference type="EnsemblPlants" id="AET7Gv20342100.2"/>
    </source>
</evidence>
<reference evidence="2" key="3">
    <citation type="journal article" date="2017" name="Nature">
        <title>Genome sequence of the progenitor of the wheat D genome Aegilops tauschii.</title>
        <authorList>
            <person name="Luo M.C."/>
            <person name="Gu Y.Q."/>
            <person name="Puiu D."/>
            <person name="Wang H."/>
            <person name="Twardziok S.O."/>
            <person name="Deal K.R."/>
            <person name="Huo N."/>
            <person name="Zhu T."/>
            <person name="Wang L."/>
            <person name="Wang Y."/>
            <person name="McGuire P.E."/>
            <person name="Liu S."/>
            <person name="Long H."/>
            <person name="Ramasamy R.K."/>
            <person name="Rodriguez J.C."/>
            <person name="Van S.L."/>
            <person name="Yuan L."/>
            <person name="Wang Z."/>
            <person name="Xia Z."/>
            <person name="Xiao L."/>
            <person name="Anderson O.D."/>
            <person name="Ouyang S."/>
            <person name="Liang Y."/>
            <person name="Zimin A.V."/>
            <person name="Pertea G."/>
            <person name="Qi P."/>
            <person name="Bennetzen J.L."/>
            <person name="Dai X."/>
            <person name="Dawson M.W."/>
            <person name="Muller H.G."/>
            <person name="Kugler K."/>
            <person name="Rivarola-Duarte L."/>
            <person name="Spannagl M."/>
            <person name="Mayer K.F.X."/>
            <person name="Lu F.H."/>
            <person name="Bevan M.W."/>
            <person name="Leroy P."/>
            <person name="Li P."/>
            <person name="You F.M."/>
            <person name="Sun Q."/>
            <person name="Liu Z."/>
            <person name="Lyons E."/>
            <person name="Wicker T."/>
            <person name="Salzberg S.L."/>
            <person name="Devos K.M."/>
            <person name="Dvorak J."/>
        </authorList>
    </citation>
    <scope>NUCLEOTIDE SEQUENCE [LARGE SCALE GENOMIC DNA]</scope>
    <source>
        <strain evidence="2">cv. AL8/78</strain>
    </source>
</reference>
<feature type="region of interest" description="Disordered" evidence="1">
    <location>
        <begin position="48"/>
        <end position="68"/>
    </location>
</feature>